<feature type="region of interest" description="Disordered" evidence="1">
    <location>
        <begin position="90"/>
        <end position="114"/>
    </location>
</feature>
<feature type="region of interest" description="Disordered" evidence="1">
    <location>
        <begin position="260"/>
        <end position="322"/>
    </location>
</feature>
<dbReference type="AlphaFoldDB" id="A0AAW2S9F1"/>
<evidence type="ECO:0000313" key="2">
    <source>
        <dbReference type="EMBL" id="KAL0389136.1"/>
    </source>
</evidence>
<sequence length="322" mass="35558">MQAQGSRIRSEAIGGKRVLGRGEGAHMRSSSAHKGAVAKEEGGCSKEANGASAMGDKATLTKAKMELEELYLGVPDDSVNLTFQDLAQVRQQNAEQKRPSPSPSPVVKKSSSPLAKLPSLDFNKAFEMEDSSRATHSNYYSHHDLHHHRRPQEADLWPGPQAHAYSHHDHRAHANSFRDHLDHHGGGGDQRSMVYDDMSHVCGRVYCRQCVSMGMGEMPEGRKCIECLGRRFSQRYIQKAGNVGCCMGYSSTVKQQELKWAEKGPRRSGENRYNHSMMASRSRSPVAPATPSRLHSAGNPPSFIKSSPYSPYSPTSHHPLPF</sequence>
<name>A0AAW2S9F1_9LAMI</name>
<dbReference type="PANTHER" id="PTHR36486:SF2">
    <property type="entry name" value="OS01G0977800 PROTEIN"/>
    <property type="match status" value="1"/>
</dbReference>
<dbReference type="EMBL" id="JACGWM010000002">
    <property type="protein sequence ID" value="KAL0389136.1"/>
    <property type="molecule type" value="Genomic_DNA"/>
</dbReference>
<dbReference type="InterPro" id="IPR053057">
    <property type="entry name" value="XLG_GTP-binding"/>
</dbReference>
<protein>
    <submittedName>
        <fullName evidence="2">Uncharacterized protein</fullName>
    </submittedName>
</protein>
<organism evidence="2">
    <name type="scientific">Sesamum calycinum</name>
    <dbReference type="NCBI Taxonomy" id="2727403"/>
    <lineage>
        <taxon>Eukaryota</taxon>
        <taxon>Viridiplantae</taxon>
        <taxon>Streptophyta</taxon>
        <taxon>Embryophyta</taxon>
        <taxon>Tracheophyta</taxon>
        <taxon>Spermatophyta</taxon>
        <taxon>Magnoliopsida</taxon>
        <taxon>eudicotyledons</taxon>
        <taxon>Gunneridae</taxon>
        <taxon>Pentapetalae</taxon>
        <taxon>asterids</taxon>
        <taxon>lamiids</taxon>
        <taxon>Lamiales</taxon>
        <taxon>Pedaliaceae</taxon>
        <taxon>Sesamum</taxon>
    </lineage>
</organism>
<reference evidence="2" key="1">
    <citation type="submission" date="2020-06" db="EMBL/GenBank/DDBJ databases">
        <authorList>
            <person name="Li T."/>
            <person name="Hu X."/>
            <person name="Zhang T."/>
            <person name="Song X."/>
            <person name="Zhang H."/>
            <person name="Dai N."/>
            <person name="Sheng W."/>
            <person name="Hou X."/>
            <person name="Wei L."/>
        </authorList>
    </citation>
    <scope>NUCLEOTIDE SEQUENCE</scope>
    <source>
        <strain evidence="2">KEN8</strain>
        <tissue evidence="2">Leaf</tissue>
    </source>
</reference>
<gene>
    <name evidence="2" type="ORF">Scaly_0270700</name>
</gene>
<accession>A0AAW2S9F1</accession>
<proteinExistence type="predicted"/>
<feature type="region of interest" description="Disordered" evidence="1">
    <location>
        <begin position="1"/>
        <end position="57"/>
    </location>
</feature>
<evidence type="ECO:0000256" key="1">
    <source>
        <dbReference type="SAM" id="MobiDB-lite"/>
    </source>
</evidence>
<dbReference type="PANTHER" id="PTHR36486">
    <property type="entry name" value="OS01G0977800 PROTEIN"/>
    <property type="match status" value="1"/>
</dbReference>
<feature type="compositionally biased region" description="Basic and acidic residues" evidence="1">
    <location>
        <begin position="260"/>
        <end position="273"/>
    </location>
</feature>
<feature type="compositionally biased region" description="Low complexity" evidence="1">
    <location>
        <begin position="105"/>
        <end position="114"/>
    </location>
</feature>
<comment type="caution">
    <text evidence="2">The sequence shown here is derived from an EMBL/GenBank/DDBJ whole genome shotgun (WGS) entry which is preliminary data.</text>
</comment>
<feature type="compositionally biased region" description="Low complexity" evidence="1">
    <location>
        <begin position="300"/>
        <end position="322"/>
    </location>
</feature>
<reference evidence="2" key="2">
    <citation type="journal article" date="2024" name="Plant">
        <title>Genomic evolution and insights into agronomic trait innovations of Sesamum species.</title>
        <authorList>
            <person name="Miao H."/>
            <person name="Wang L."/>
            <person name="Qu L."/>
            <person name="Liu H."/>
            <person name="Sun Y."/>
            <person name="Le M."/>
            <person name="Wang Q."/>
            <person name="Wei S."/>
            <person name="Zheng Y."/>
            <person name="Lin W."/>
            <person name="Duan Y."/>
            <person name="Cao H."/>
            <person name="Xiong S."/>
            <person name="Wang X."/>
            <person name="Wei L."/>
            <person name="Li C."/>
            <person name="Ma Q."/>
            <person name="Ju M."/>
            <person name="Zhao R."/>
            <person name="Li G."/>
            <person name="Mu C."/>
            <person name="Tian Q."/>
            <person name="Mei H."/>
            <person name="Zhang T."/>
            <person name="Gao T."/>
            <person name="Zhang H."/>
        </authorList>
    </citation>
    <scope>NUCLEOTIDE SEQUENCE</scope>
    <source>
        <strain evidence="2">KEN8</strain>
    </source>
</reference>